<feature type="region of interest" description="Disordered" evidence="2">
    <location>
        <begin position="116"/>
        <end position="144"/>
    </location>
</feature>
<keyword evidence="1" id="KW-0479">Metal-binding</keyword>
<dbReference type="InterPro" id="IPR000571">
    <property type="entry name" value="Znf_CCCH"/>
</dbReference>
<evidence type="ECO:0000259" key="3">
    <source>
        <dbReference type="PROSITE" id="PS50103"/>
    </source>
</evidence>
<evidence type="ECO:0000256" key="2">
    <source>
        <dbReference type="SAM" id="MobiDB-lite"/>
    </source>
</evidence>
<accession>A0ABN9S5J4</accession>
<keyword evidence="1" id="KW-0862">Zinc</keyword>
<feature type="domain" description="C3H1-type" evidence="3">
    <location>
        <begin position="369"/>
        <end position="396"/>
    </location>
</feature>
<name>A0ABN9S5J4_9DINO</name>
<feature type="region of interest" description="Disordered" evidence="2">
    <location>
        <begin position="275"/>
        <end position="301"/>
    </location>
</feature>
<comment type="caution">
    <text evidence="4">The sequence shown here is derived from an EMBL/GenBank/DDBJ whole genome shotgun (WGS) entry which is preliminary data.</text>
</comment>
<gene>
    <name evidence="4" type="ORF">PCOR1329_LOCUS26209</name>
</gene>
<dbReference type="PROSITE" id="PS50103">
    <property type="entry name" value="ZF_C3H1"/>
    <property type="match status" value="1"/>
</dbReference>
<protein>
    <recommendedName>
        <fullName evidence="3">C3H1-type domain-containing protein</fullName>
    </recommendedName>
</protein>
<sequence>MAPLRCNLASAPARHRLGGVAGKEGREKIVWKATFIDVDFEVGNDERQGSLSPRPCSEPCSESSSCRSAFFDADRMRAAALSKRMDEAWASNSRETMRKLLFAGPSVDSLGQAREAGGTRQTATPCGDLAMAPARHRPGGPADREGLEKIKWKATFIDVGNDERQGSLSPRPSSEPCSEWSSYRSDFFDADRLSTAALSKRMDEAWASNSREAMKDSLEKRRLSAAADAIHSPPEQLSSFMRTKSESLADGVVAADPPGKLPEIVRKLSGSRVTEEKEAMRVNPSATVQRPARPALDGQESATQLWAMPDKPEQVTREAVGQAAGTLGCVEGGGADGALADPCGRWQASPAPGAGCAHHFNPGSLGHPEMCVRPCLYFLQGQCTSGSECRFCHCQHPTRPVHLGRSHRKTLEAATADECFAICLPILERKMISLRLATDTLQSLASQQGAVLGGSPIGTNSRAKSRGLQSLEKVFAALSMRTLLVVMHRKMAAHDSRQKTLLDALTQKLRETGFILELGEELRDHA</sequence>
<evidence type="ECO:0000313" key="5">
    <source>
        <dbReference type="Proteomes" id="UP001189429"/>
    </source>
</evidence>
<feature type="zinc finger region" description="C3H1-type" evidence="1">
    <location>
        <begin position="369"/>
        <end position="396"/>
    </location>
</feature>
<keyword evidence="5" id="KW-1185">Reference proteome</keyword>
<proteinExistence type="predicted"/>
<dbReference type="EMBL" id="CAUYUJ010009280">
    <property type="protein sequence ID" value="CAK0826291.1"/>
    <property type="molecule type" value="Genomic_DNA"/>
</dbReference>
<dbReference type="Gene3D" id="1.20.120.1350">
    <property type="entry name" value="Pneumovirus matrix protein 2 (M2), zinc-binding domain"/>
    <property type="match status" value="1"/>
</dbReference>
<reference evidence="4" key="1">
    <citation type="submission" date="2023-10" db="EMBL/GenBank/DDBJ databases">
        <authorList>
            <person name="Chen Y."/>
            <person name="Shah S."/>
            <person name="Dougan E. K."/>
            <person name="Thang M."/>
            <person name="Chan C."/>
        </authorList>
    </citation>
    <scope>NUCLEOTIDE SEQUENCE [LARGE SCALE GENOMIC DNA]</scope>
</reference>
<dbReference type="Proteomes" id="UP001189429">
    <property type="component" value="Unassembled WGS sequence"/>
</dbReference>
<evidence type="ECO:0000313" key="4">
    <source>
        <dbReference type="EMBL" id="CAK0826291.1"/>
    </source>
</evidence>
<organism evidence="4 5">
    <name type="scientific">Prorocentrum cordatum</name>
    <dbReference type="NCBI Taxonomy" id="2364126"/>
    <lineage>
        <taxon>Eukaryota</taxon>
        <taxon>Sar</taxon>
        <taxon>Alveolata</taxon>
        <taxon>Dinophyceae</taxon>
        <taxon>Prorocentrales</taxon>
        <taxon>Prorocentraceae</taxon>
        <taxon>Prorocentrum</taxon>
    </lineage>
</organism>
<keyword evidence="1" id="KW-0863">Zinc-finger</keyword>
<evidence type="ECO:0000256" key="1">
    <source>
        <dbReference type="PROSITE-ProRule" id="PRU00723"/>
    </source>
</evidence>